<accession>K0SQ38</accession>
<reference evidence="1 2" key="1">
    <citation type="journal article" date="2012" name="Genome Biol.">
        <title>Genome and low-iron response of an oceanic diatom adapted to chronic iron limitation.</title>
        <authorList>
            <person name="Lommer M."/>
            <person name="Specht M."/>
            <person name="Roy A.S."/>
            <person name="Kraemer L."/>
            <person name="Andreson R."/>
            <person name="Gutowska M.A."/>
            <person name="Wolf J."/>
            <person name="Bergner S.V."/>
            <person name="Schilhabel M.B."/>
            <person name="Klostermeier U.C."/>
            <person name="Beiko R.G."/>
            <person name="Rosenstiel P."/>
            <person name="Hippler M."/>
            <person name="Laroche J."/>
        </authorList>
    </citation>
    <scope>NUCLEOTIDE SEQUENCE [LARGE SCALE GENOMIC DNA]</scope>
    <source>
        <strain evidence="1 2">CCMP1005</strain>
    </source>
</reference>
<organism evidence="1 2">
    <name type="scientific">Thalassiosira oceanica</name>
    <name type="common">Marine diatom</name>
    <dbReference type="NCBI Taxonomy" id="159749"/>
    <lineage>
        <taxon>Eukaryota</taxon>
        <taxon>Sar</taxon>
        <taxon>Stramenopiles</taxon>
        <taxon>Ochrophyta</taxon>
        <taxon>Bacillariophyta</taxon>
        <taxon>Coscinodiscophyceae</taxon>
        <taxon>Thalassiosirophycidae</taxon>
        <taxon>Thalassiosirales</taxon>
        <taxon>Thalassiosiraceae</taxon>
        <taxon>Thalassiosira</taxon>
    </lineage>
</organism>
<protein>
    <submittedName>
        <fullName evidence="1">Uncharacterized protein</fullName>
    </submittedName>
</protein>
<sequence>MFTGTGRNLWKSREKTLNAKHNAPIRNSLGPAYLCHVAFAKSRSPSGACLRAAAGPSGRWVRRHECNCKCFFSDKMGPYLPTESAESRALRLTSNTVIGFQDCQSSFDSTLALAKRTETYH</sequence>
<gene>
    <name evidence="1" type="ORF">THAOC_10404</name>
</gene>
<proteinExistence type="predicted"/>
<dbReference type="Proteomes" id="UP000266841">
    <property type="component" value="Unassembled WGS sequence"/>
</dbReference>
<evidence type="ECO:0000313" key="1">
    <source>
        <dbReference type="EMBL" id="EJK68423.1"/>
    </source>
</evidence>
<dbReference type="AlphaFoldDB" id="K0SQ38"/>
<name>K0SQ38_THAOC</name>
<evidence type="ECO:0000313" key="2">
    <source>
        <dbReference type="Proteomes" id="UP000266841"/>
    </source>
</evidence>
<keyword evidence="2" id="KW-1185">Reference proteome</keyword>
<comment type="caution">
    <text evidence="1">The sequence shown here is derived from an EMBL/GenBank/DDBJ whole genome shotgun (WGS) entry which is preliminary data.</text>
</comment>
<dbReference type="EMBL" id="AGNL01011381">
    <property type="protein sequence ID" value="EJK68423.1"/>
    <property type="molecule type" value="Genomic_DNA"/>
</dbReference>